<organism evidence="1">
    <name type="scientific">Leptocylindrus danicus</name>
    <dbReference type="NCBI Taxonomy" id="163516"/>
    <lineage>
        <taxon>Eukaryota</taxon>
        <taxon>Sar</taxon>
        <taxon>Stramenopiles</taxon>
        <taxon>Ochrophyta</taxon>
        <taxon>Bacillariophyta</taxon>
        <taxon>Coscinodiscophyceae</taxon>
        <taxon>Chaetocerotophycidae</taxon>
        <taxon>Leptocylindrales</taxon>
        <taxon>Leptocylindraceae</taxon>
        <taxon>Leptocylindrus</taxon>
    </lineage>
</organism>
<reference evidence="1" key="1">
    <citation type="submission" date="2021-01" db="EMBL/GenBank/DDBJ databases">
        <authorList>
            <person name="Corre E."/>
            <person name="Pelletier E."/>
            <person name="Niang G."/>
            <person name="Scheremetjew M."/>
            <person name="Finn R."/>
            <person name="Kale V."/>
            <person name="Holt S."/>
            <person name="Cochrane G."/>
            <person name="Meng A."/>
            <person name="Brown T."/>
            <person name="Cohen L."/>
        </authorList>
    </citation>
    <scope>NUCLEOTIDE SEQUENCE</scope>
    <source>
        <strain evidence="1">B650</strain>
    </source>
</reference>
<evidence type="ECO:0000313" key="1">
    <source>
        <dbReference type="EMBL" id="CAD9585226.1"/>
    </source>
</evidence>
<protein>
    <submittedName>
        <fullName evidence="1">Uncharacterized protein</fullName>
    </submittedName>
</protein>
<dbReference type="EMBL" id="HBGY01017883">
    <property type="protein sequence ID" value="CAD9585226.1"/>
    <property type="molecule type" value="Transcribed_RNA"/>
</dbReference>
<accession>A0A7S2P9D4</accession>
<gene>
    <name evidence="1" type="ORF">LDAN0321_LOCUS11548</name>
</gene>
<dbReference type="AlphaFoldDB" id="A0A7S2P9D4"/>
<name>A0A7S2P9D4_9STRA</name>
<proteinExistence type="predicted"/>
<sequence>MDVQEKSSVQYSKNGDGFNIQSQIDYEERDIKRLEIEISLRKRQRDRDSSVMLAEVNVPVQKIQCMNKASDYSDSSVMKHDVQHDQKAQHHFFNDSIELLDALDALASRSGEAVSLSMSLLTPGTQQLKQDHRQQQRDHTTAIDPDILRLQAQISGICFSAIKSVSNGPENVRVIDDDDDDREVKRTYELCGFVYGKSRSNFRFRVVANISIVNRTLKRPLDHDGKSSVGGEETRGVVEGLNVTFFDSNSGTELNNSTQTQLFPKDELDELSRHAQYSKNLPRLFQDLVKFASFDYRRWMVLSNIGKNYAKEHFTLLSAASFRISSICERHEAVHPFFMELKWQWEFSHLTIGGEELVLDSTSDVFRTSTPKASCELSRLLNELDELGLDSLVESVGFEEAIIILLKALGPQQVKKRRATFSTSKCTILEIMSPPPK</sequence>